<keyword evidence="9 12" id="KW-0472">Membrane</keyword>
<keyword evidence="4" id="KW-0808">Transferase</keyword>
<evidence type="ECO:0000256" key="9">
    <source>
        <dbReference type="ARBA" id="ARBA00023136"/>
    </source>
</evidence>
<dbReference type="EMBL" id="CP136890">
    <property type="protein sequence ID" value="WOK92373.1"/>
    <property type="molecule type" value="Genomic_DNA"/>
</dbReference>
<evidence type="ECO:0000256" key="2">
    <source>
        <dbReference type="ARBA" id="ARBA00005664"/>
    </source>
</evidence>
<dbReference type="GO" id="GO:0005768">
    <property type="term" value="C:endosome"/>
    <property type="evidence" value="ECO:0007669"/>
    <property type="project" value="TreeGrafter"/>
</dbReference>
<organism evidence="13 14">
    <name type="scientific">Canna indica</name>
    <name type="common">Indian-shot</name>
    <dbReference type="NCBI Taxonomy" id="4628"/>
    <lineage>
        <taxon>Eukaryota</taxon>
        <taxon>Viridiplantae</taxon>
        <taxon>Streptophyta</taxon>
        <taxon>Embryophyta</taxon>
        <taxon>Tracheophyta</taxon>
        <taxon>Spermatophyta</taxon>
        <taxon>Magnoliopsida</taxon>
        <taxon>Liliopsida</taxon>
        <taxon>Zingiberales</taxon>
        <taxon>Cannaceae</taxon>
        <taxon>Canna</taxon>
    </lineage>
</organism>
<dbReference type="GO" id="GO:0008378">
    <property type="term" value="F:galactosyltransferase activity"/>
    <property type="evidence" value="ECO:0007669"/>
    <property type="project" value="TreeGrafter"/>
</dbReference>
<dbReference type="PANTHER" id="PTHR31311:SF3">
    <property type="entry name" value="GLYCOSYLTRANSFERASE 7-RELATED"/>
    <property type="match status" value="1"/>
</dbReference>
<keyword evidence="5 12" id="KW-0812">Transmembrane</keyword>
<comment type="similarity">
    <text evidence="2">Belongs to the glycosyltransferase 34 family.</text>
</comment>
<keyword evidence="11" id="KW-0175">Coiled coil</keyword>
<name>A0AAQ3JM21_9LILI</name>
<evidence type="ECO:0000256" key="10">
    <source>
        <dbReference type="ARBA" id="ARBA00023180"/>
    </source>
</evidence>
<evidence type="ECO:0000256" key="5">
    <source>
        <dbReference type="ARBA" id="ARBA00022692"/>
    </source>
</evidence>
<evidence type="ECO:0000256" key="12">
    <source>
        <dbReference type="SAM" id="Phobius"/>
    </source>
</evidence>
<gene>
    <name evidence="13" type="ORF">Cni_G01064</name>
</gene>
<dbReference type="Proteomes" id="UP001327560">
    <property type="component" value="Chromosome 1"/>
</dbReference>
<dbReference type="FunFam" id="3.90.550.10:FF:000127">
    <property type="entry name" value="Probable glycosyltransferase 7"/>
    <property type="match status" value="1"/>
</dbReference>
<proteinExistence type="inferred from homology"/>
<keyword evidence="10" id="KW-0325">Glycoprotein</keyword>
<keyword evidence="8" id="KW-0333">Golgi apparatus</keyword>
<dbReference type="Gene3D" id="3.90.550.10">
    <property type="entry name" value="Spore Coat Polysaccharide Biosynthesis Protein SpsA, Chain A"/>
    <property type="match status" value="1"/>
</dbReference>
<dbReference type="InterPro" id="IPR008630">
    <property type="entry name" value="Glyco_trans_34"/>
</dbReference>
<reference evidence="13 14" key="1">
    <citation type="submission" date="2023-10" db="EMBL/GenBank/DDBJ databases">
        <title>Chromosome-scale genome assembly provides insights into flower coloration mechanisms of Canna indica.</title>
        <authorList>
            <person name="Li C."/>
        </authorList>
    </citation>
    <scope>NUCLEOTIDE SEQUENCE [LARGE SCALE GENOMIC DNA]</scope>
    <source>
        <tissue evidence="13">Flower</tissue>
    </source>
</reference>
<keyword evidence="3" id="KW-0328">Glycosyltransferase</keyword>
<protein>
    <submittedName>
        <fullName evidence="13">Uncharacterized protein</fullName>
    </submittedName>
</protein>
<sequence>MSSSMHPGSPSPAAGALMPRRSNKASILSDIFVFAGGAAFTVLIFCGLYPSSFSVFVNAPMPASISRYHVSDRPFDGSGGVYNDPPAATYYDDPSVSYSIGSRIGEWDAKRREWLRLHPAYAAAGRERLLMLSGSQPGPCRNPVGDHLLLRLFKNKVDYCRRHGIEIFYSNAVLHPDMNSFWTKIPIIRAAMLAHPEAEWVWWVDSDAVFTDMDFELPLDRYRPYNLVANGWPHLVYDARSWVSLNAGVFIIRNCQWSLDFMAAWAAMGPASPDYERWGKILKAELSDKEDDAADDQSALVYLLLKHKDRWGDKIYLENEYTFQGYWIGIVGRLENITTKYTEMERRVHGLRRRHAEILNRDYGRLREEQVTREEALRGGEGWRRPFITHFTGCQPCSGDHNKLYSGNSCWEGMQRALHFADDQVLRDYGFRHDGLLNIDVKPLPFDYPATE</sequence>
<evidence type="ECO:0000256" key="11">
    <source>
        <dbReference type="SAM" id="Coils"/>
    </source>
</evidence>
<evidence type="ECO:0000313" key="14">
    <source>
        <dbReference type="Proteomes" id="UP001327560"/>
    </source>
</evidence>
<dbReference type="PANTHER" id="PTHR31311">
    <property type="entry name" value="XYLOGLUCAN 6-XYLOSYLTRANSFERASE 5-RELATED-RELATED"/>
    <property type="match status" value="1"/>
</dbReference>
<evidence type="ECO:0000256" key="1">
    <source>
        <dbReference type="ARBA" id="ARBA00004323"/>
    </source>
</evidence>
<evidence type="ECO:0000256" key="4">
    <source>
        <dbReference type="ARBA" id="ARBA00022679"/>
    </source>
</evidence>
<keyword evidence="6" id="KW-0735">Signal-anchor</keyword>
<comment type="subcellular location">
    <subcellularLocation>
        <location evidence="1">Golgi apparatus membrane</location>
        <topology evidence="1">Single-pass type II membrane protein</topology>
    </subcellularLocation>
</comment>
<dbReference type="GO" id="GO:0005802">
    <property type="term" value="C:trans-Golgi network"/>
    <property type="evidence" value="ECO:0007669"/>
    <property type="project" value="TreeGrafter"/>
</dbReference>
<feature type="transmembrane region" description="Helical" evidence="12">
    <location>
        <begin position="27"/>
        <end position="50"/>
    </location>
</feature>
<evidence type="ECO:0000313" key="13">
    <source>
        <dbReference type="EMBL" id="WOK92373.1"/>
    </source>
</evidence>
<evidence type="ECO:0000256" key="8">
    <source>
        <dbReference type="ARBA" id="ARBA00023034"/>
    </source>
</evidence>
<keyword evidence="7 12" id="KW-1133">Transmembrane helix</keyword>
<evidence type="ECO:0000256" key="7">
    <source>
        <dbReference type="ARBA" id="ARBA00022989"/>
    </source>
</evidence>
<dbReference type="InterPro" id="IPR029044">
    <property type="entry name" value="Nucleotide-diphossugar_trans"/>
</dbReference>
<evidence type="ECO:0000256" key="3">
    <source>
        <dbReference type="ARBA" id="ARBA00022676"/>
    </source>
</evidence>
<accession>A0AAQ3JM21</accession>
<feature type="coiled-coil region" evidence="11">
    <location>
        <begin position="334"/>
        <end position="361"/>
    </location>
</feature>
<dbReference type="Pfam" id="PF05637">
    <property type="entry name" value="Glyco_transf_34"/>
    <property type="match status" value="1"/>
</dbReference>
<dbReference type="GO" id="GO:0000139">
    <property type="term" value="C:Golgi membrane"/>
    <property type="evidence" value="ECO:0007669"/>
    <property type="project" value="UniProtKB-SubCell"/>
</dbReference>
<dbReference type="AlphaFoldDB" id="A0AAQ3JM21"/>
<keyword evidence="14" id="KW-1185">Reference proteome</keyword>
<evidence type="ECO:0000256" key="6">
    <source>
        <dbReference type="ARBA" id="ARBA00022968"/>
    </source>
</evidence>